<keyword evidence="1" id="KW-0732">Signal</keyword>
<organism evidence="2 3">
    <name type="scientific">Bos indicus</name>
    <name type="common">Zebu</name>
    <dbReference type="NCBI Taxonomy" id="9915"/>
    <lineage>
        <taxon>Eukaryota</taxon>
        <taxon>Metazoa</taxon>
        <taxon>Chordata</taxon>
        <taxon>Craniata</taxon>
        <taxon>Vertebrata</taxon>
        <taxon>Euteleostomi</taxon>
        <taxon>Mammalia</taxon>
        <taxon>Eutheria</taxon>
        <taxon>Laurasiatheria</taxon>
        <taxon>Artiodactyla</taxon>
        <taxon>Ruminantia</taxon>
        <taxon>Pecora</taxon>
        <taxon>Bovidae</taxon>
        <taxon>Bovinae</taxon>
        <taxon>Bos</taxon>
    </lineage>
</organism>
<proteinExistence type="predicted"/>
<evidence type="ECO:0000313" key="2">
    <source>
        <dbReference type="Proteomes" id="UP001652663"/>
    </source>
</evidence>
<protein>
    <submittedName>
        <fullName evidence="3">Proline-rich protein 27</fullName>
    </submittedName>
</protein>
<dbReference type="GeneID" id="139183545"/>
<sequence>MKFLLWACLMYVSFARDYSDNIGSPYPVNPSASISYPVIPSASIPYPFNPSASISYPVTPSASIPCPVNPSASIPCPMPDRDFTPPVYLTKTNLPNDPAVPSNPLVFTALGAPLYSIAGLPISPFSGQLPPTGVFRLVPVSSRPIGPLYSPNEAAPSANTYIVEILVPPTTPPHTVPDVQPLTITEPDEAEPAADALAAPEPQSSISFDRVSGLSLSPVMHEIYSSRKETVSL</sequence>
<name>A0ABM4SH13_BOSIN</name>
<evidence type="ECO:0000313" key="3">
    <source>
        <dbReference type="RefSeq" id="XP_070647077.1"/>
    </source>
</evidence>
<dbReference type="RefSeq" id="XP_070647077.1">
    <property type="nucleotide sequence ID" value="XM_070790976.1"/>
</dbReference>
<reference evidence="3" key="1">
    <citation type="submission" date="2025-08" db="UniProtKB">
        <authorList>
            <consortium name="RefSeq"/>
        </authorList>
    </citation>
    <scope>IDENTIFICATION</scope>
    <source>
        <tissue evidence="3">Blood</tissue>
    </source>
</reference>
<gene>
    <name evidence="3" type="primary">PRR27</name>
</gene>
<accession>A0ABM4SH13</accession>
<feature type="signal peptide" evidence="1">
    <location>
        <begin position="1"/>
        <end position="15"/>
    </location>
</feature>
<dbReference type="Proteomes" id="UP001652663">
    <property type="component" value="Chromosome 6"/>
</dbReference>
<evidence type="ECO:0000256" key="1">
    <source>
        <dbReference type="SAM" id="SignalP"/>
    </source>
</evidence>
<keyword evidence="2" id="KW-1185">Reference proteome</keyword>
<feature type="chain" id="PRO_5045356205" evidence="1">
    <location>
        <begin position="16"/>
        <end position="233"/>
    </location>
</feature>